<reference evidence="5" key="3">
    <citation type="submission" date="2024-09" db="EMBL/GenBank/DDBJ databases">
        <authorList>
            <person name="Sun Q."/>
            <person name="Mori K."/>
        </authorList>
    </citation>
    <scope>NUCLEOTIDE SEQUENCE</scope>
    <source>
        <strain evidence="5">CECT 9128</strain>
    </source>
</reference>
<evidence type="ECO:0000313" key="6">
    <source>
        <dbReference type="Proteomes" id="UP001595793"/>
    </source>
</evidence>
<dbReference type="InterPro" id="IPR012373">
    <property type="entry name" value="Ferrdict_sens_TM"/>
</dbReference>
<reference evidence="5" key="1">
    <citation type="journal article" date="2014" name="Int. J. Syst. Evol. Microbiol.">
        <title>Complete genome of a new Firmicutes species belonging to the dominant human colonic microbiota ('Ruminococcus bicirculans') reveals two chromosomes and a selective capacity to utilize plant glucans.</title>
        <authorList>
            <consortium name="NISC Comparative Sequencing Program"/>
            <person name="Wegmann U."/>
            <person name="Louis P."/>
            <person name="Goesmann A."/>
            <person name="Henrissat B."/>
            <person name="Duncan S.H."/>
            <person name="Flint H.J."/>
        </authorList>
    </citation>
    <scope>NUCLEOTIDE SEQUENCE</scope>
    <source>
        <strain evidence="5">CECT 9128</strain>
    </source>
</reference>
<sequence>MTKKQFLALADKFEQGLCSEKEEVLLYKFCEQAQFKSIVTSWDLSEESKIRIQLLKKIQQTIKIEQQNRHRFRWKHIRNLAGILVFLGVCGYIYFQQSNSISQAIPEDAITLQLEDGSLQIINEKDSSSISNKAGKVIGRHEGTRMLYMDTSKTTRIVYNTLRVPYGKKFEIELSDGTVAYLNSGTSIKYPSRFLANTNREIYITGEAFLAVAKDSSRPFIVNTDQLEVKVLGTKFNVFAYPEDEVSAVTLVEGAVSLQTAKNTSKNKTVAYLKPGFRGSLSKTENEITTEQVNTTMYTSWRDGKLVFRNMIFKNIIKKLERHYNVKINNKNEELAGKKFNMNFGNESLEGVLDGLKANYGIQYAKDYSGNITIQ</sequence>
<dbReference type="Pfam" id="PF16344">
    <property type="entry name" value="FecR_C"/>
    <property type="match status" value="1"/>
</dbReference>
<protein>
    <submittedName>
        <fullName evidence="5">FecR family protein</fullName>
    </submittedName>
</protein>
<dbReference type="Gene3D" id="2.60.120.1440">
    <property type="match status" value="1"/>
</dbReference>
<keyword evidence="1" id="KW-0472">Membrane</keyword>
<gene>
    <name evidence="4" type="ORF">ACFOS1_10760</name>
    <name evidence="5" type="ORF">ACFOS1_16205</name>
</gene>
<keyword evidence="6" id="KW-1185">Reference proteome</keyword>
<dbReference type="EMBL" id="JBHSAS010000011">
    <property type="protein sequence ID" value="MFC4028966.1"/>
    <property type="molecule type" value="Genomic_DNA"/>
</dbReference>
<evidence type="ECO:0000256" key="1">
    <source>
        <dbReference type="SAM" id="Phobius"/>
    </source>
</evidence>
<dbReference type="InterPro" id="IPR032508">
    <property type="entry name" value="FecR_C"/>
</dbReference>
<name>A0ABV8HF48_9FLAO</name>
<keyword evidence="1" id="KW-1133">Transmembrane helix</keyword>
<feature type="transmembrane region" description="Helical" evidence="1">
    <location>
        <begin position="77"/>
        <end position="95"/>
    </location>
</feature>
<dbReference type="EMBL" id="JBHSAS010000006">
    <property type="protein sequence ID" value="MFC4027885.1"/>
    <property type="molecule type" value="Genomic_DNA"/>
</dbReference>
<dbReference type="InterPro" id="IPR006860">
    <property type="entry name" value="FecR"/>
</dbReference>
<feature type="domain" description="FecR protein" evidence="2">
    <location>
        <begin position="161"/>
        <end position="256"/>
    </location>
</feature>
<dbReference type="PANTHER" id="PTHR30273">
    <property type="entry name" value="PERIPLASMIC SIGNAL SENSOR AND SIGMA FACTOR ACTIVATOR FECR-RELATED"/>
    <property type="match status" value="1"/>
</dbReference>
<organism evidence="5 6">
    <name type="scientific">Zunongwangia endophytica</name>
    <dbReference type="NCBI Taxonomy" id="1808945"/>
    <lineage>
        <taxon>Bacteria</taxon>
        <taxon>Pseudomonadati</taxon>
        <taxon>Bacteroidota</taxon>
        <taxon>Flavobacteriia</taxon>
        <taxon>Flavobacteriales</taxon>
        <taxon>Flavobacteriaceae</taxon>
        <taxon>Zunongwangia</taxon>
    </lineage>
</organism>
<dbReference type="Pfam" id="PF04773">
    <property type="entry name" value="FecR"/>
    <property type="match status" value="1"/>
</dbReference>
<evidence type="ECO:0000259" key="2">
    <source>
        <dbReference type="Pfam" id="PF04773"/>
    </source>
</evidence>
<dbReference type="PIRSF" id="PIRSF018266">
    <property type="entry name" value="FecR"/>
    <property type="match status" value="1"/>
</dbReference>
<evidence type="ECO:0000313" key="5">
    <source>
        <dbReference type="EMBL" id="MFC4028966.1"/>
    </source>
</evidence>
<dbReference type="Proteomes" id="UP001595793">
    <property type="component" value="Unassembled WGS sequence"/>
</dbReference>
<reference evidence="6" key="2">
    <citation type="journal article" date="2019" name="Int. J. Syst. Evol. Microbiol.">
        <title>The Global Catalogue of Microorganisms (GCM) 10K type strain sequencing project: providing services to taxonomists for standard genome sequencing and annotation.</title>
        <authorList>
            <consortium name="The Broad Institute Genomics Platform"/>
            <consortium name="The Broad Institute Genome Sequencing Center for Infectious Disease"/>
            <person name="Wu L."/>
            <person name="Ma J."/>
        </authorList>
    </citation>
    <scope>NUCLEOTIDE SEQUENCE [LARGE SCALE GENOMIC DNA]</scope>
    <source>
        <strain evidence="6">CECT 9128</strain>
    </source>
</reference>
<proteinExistence type="predicted"/>
<keyword evidence="1" id="KW-0812">Transmembrane</keyword>
<feature type="domain" description="Protein FecR C-terminal" evidence="3">
    <location>
        <begin position="305"/>
        <end position="372"/>
    </location>
</feature>
<evidence type="ECO:0000259" key="3">
    <source>
        <dbReference type="Pfam" id="PF16344"/>
    </source>
</evidence>
<evidence type="ECO:0000313" key="4">
    <source>
        <dbReference type="EMBL" id="MFC4027885.1"/>
    </source>
</evidence>
<dbReference type="PANTHER" id="PTHR30273:SF2">
    <property type="entry name" value="PROTEIN FECR"/>
    <property type="match status" value="1"/>
</dbReference>
<comment type="caution">
    <text evidence="5">The sequence shown here is derived from an EMBL/GenBank/DDBJ whole genome shotgun (WGS) entry which is preliminary data.</text>
</comment>
<dbReference type="RefSeq" id="WP_290231673.1">
    <property type="nucleotide sequence ID" value="NZ_JAUFPZ010000002.1"/>
</dbReference>
<dbReference type="Gene3D" id="3.55.50.30">
    <property type="match status" value="1"/>
</dbReference>
<accession>A0ABV8HF48</accession>